<proteinExistence type="inferred from homology"/>
<feature type="region of interest" description="Disordered" evidence="4">
    <location>
        <begin position="321"/>
        <end position="341"/>
    </location>
</feature>
<evidence type="ECO:0000313" key="6">
    <source>
        <dbReference type="EMBL" id="CAB9525772.1"/>
    </source>
</evidence>
<dbReference type="Gene3D" id="3.40.190.10">
    <property type="entry name" value="Periplasmic binding protein-like II"/>
    <property type="match status" value="3"/>
</dbReference>
<feature type="region of interest" description="Disordered" evidence="4">
    <location>
        <begin position="1"/>
        <end position="49"/>
    </location>
</feature>
<dbReference type="Proteomes" id="UP001153069">
    <property type="component" value="Unassembled WGS sequence"/>
</dbReference>
<protein>
    <submittedName>
        <fullName evidence="6">Extracellular solute-binding protein</fullName>
    </submittedName>
</protein>
<dbReference type="SUPFAM" id="SSF53850">
    <property type="entry name" value="Periplasmic binding protein-like II"/>
    <property type="match status" value="2"/>
</dbReference>
<accession>A0A9N8EPT6</accession>
<keyword evidence="7" id="KW-1185">Reference proteome</keyword>
<keyword evidence="5" id="KW-1133">Transmembrane helix</keyword>
<keyword evidence="2" id="KW-0813">Transport</keyword>
<evidence type="ECO:0000313" key="7">
    <source>
        <dbReference type="Proteomes" id="UP001153069"/>
    </source>
</evidence>
<feature type="compositionally biased region" description="Low complexity" evidence="4">
    <location>
        <begin position="96"/>
        <end position="106"/>
    </location>
</feature>
<evidence type="ECO:0000256" key="4">
    <source>
        <dbReference type="SAM" id="MobiDB-lite"/>
    </source>
</evidence>
<dbReference type="InterPro" id="IPR051455">
    <property type="entry name" value="Bact_solute-bind_prot3"/>
</dbReference>
<comment type="similarity">
    <text evidence="1">Belongs to the bacterial solute-binding protein 3 family.</text>
</comment>
<evidence type="ECO:0000256" key="5">
    <source>
        <dbReference type="SAM" id="Phobius"/>
    </source>
</evidence>
<keyword evidence="5" id="KW-0812">Transmembrane</keyword>
<evidence type="ECO:0000256" key="2">
    <source>
        <dbReference type="ARBA" id="ARBA00022448"/>
    </source>
</evidence>
<organism evidence="6 7">
    <name type="scientific">Seminavis robusta</name>
    <dbReference type="NCBI Taxonomy" id="568900"/>
    <lineage>
        <taxon>Eukaryota</taxon>
        <taxon>Sar</taxon>
        <taxon>Stramenopiles</taxon>
        <taxon>Ochrophyta</taxon>
        <taxon>Bacillariophyta</taxon>
        <taxon>Bacillariophyceae</taxon>
        <taxon>Bacillariophycidae</taxon>
        <taxon>Naviculales</taxon>
        <taxon>Naviculaceae</taxon>
        <taxon>Seminavis</taxon>
    </lineage>
</organism>
<keyword evidence="3" id="KW-0732">Signal</keyword>
<dbReference type="GO" id="GO:0006865">
    <property type="term" value="P:amino acid transport"/>
    <property type="evidence" value="ECO:0007669"/>
    <property type="project" value="TreeGrafter"/>
</dbReference>
<comment type="caution">
    <text evidence="6">The sequence shown here is derived from an EMBL/GenBank/DDBJ whole genome shotgun (WGS) entry which is preliminary data.</text>
</comment>
<feature type="transmembrane region" description="Helical" evidence="5">
    <location>
        <begin position="292"/>
        <end position="317"/>
    </location>
</feature>
<dbReference type="OrthoDB" id="10056896at2759"/>
<dbReference type="AlphaFoldDB" id="A0A9N8EPT6"/>
<dbReference type="PANTHER" id="PTHR30085">
    <property type="entry name" value="AMINO ACID ABC TRANSPORTER PERMEASE"/>
    <property type="match status" value="1"/>
</dbReference>
<dbReference type="PANTHER" id="PTHR30085:SF6">
    <property type="entry name" value="ABC TRANSPORTER GLUTAMINE-BINDING PROTEIN GLNH"/>
    <property type="match status" value="1"/>
</dbReference>
<gene>
    <name evidence="6" type="ORF">SEMRO_1724_G293720.1</name>
</gene>
<feature type="region of interest" description="Disordered" evidence="4">
    <location>
        <begin position="90"/>
        <end position="133"/>
    </location>
</feature>
<reference evidence="6" key="1">
    <citation type="submission" date="2020-06" db="EMBL/GenBank/DDBJ databases">
        <authorList>
            <consortium name="Plant Systems Biology data submission"/>
        </authorList>
    </citation>
    <scope>NUCLEOTIDE SEQUENCE</scope>
    <source>
        <strain evidence="6">D6</strain>
    </source>
</reference>
<evidence type="ECO:0000256" key="1">
    <source>
        <dbReference type="ARBA" id="ARBA00010333"/>
    </source>
</evidence>
<keyword evidence="5" id="KW-0472">Membrane</keyword>
<sequence>MTNLSLEEETQQRQVRSEDDDEEGALPVLPPQRSVSPPHSLDVPSGDETSRITDLQCIEYNTSNANGNLLYPSEVDVDDLIEHMMANINNPQQEANDNGNPSSSNSGHDDPANPSTSSSSTTSCVPDQTSDADKATEIARQDWQDKFGATTTTSSDTGTTVLISHSNTTMEMSSSKEEVALHVVDIPDSFKDLNSAMLLPDTNNDGNNNDEALVPPGAVAVTGSYTARQLYPVQTISQPTSDNHPNVETTPPPQVETLLEATLVEHDNHHHTNTKLVEAEALVCGQFSKKQLWYLSSGLLVCLLLVSAVVVAVTMTVTTGTNEKDNINSHPSSLAPTPTPRPTLELIRERGVLRCGIWKESLDFFNLVGAYDQPEDQVDQVLCRAYAAAILGNASRHEIVLTSQEANLQLLQNGTIDLLLSHVETGMQADVWESANNVNAGFTFSVPYVYTDLVYGGLPEYVACADDNMNARGNCSGLSICTNDKTAYFEAIASKLPESHLVKLNDTLGIVFGFVGGRCNVLPSENSGIMEWGLGLLGYKGEYVRGTVPFAKDVVTVATRDDDAEFSDFVNIILMGLFAAEQANITRDDDDSMALVQSARVLGNELAHAVRAVGSYRDVYEQGVSPIMKREVWNLINNGTTGLLYALPFGKLSNDGPGPTPGGTLDRIWKRPDRKLHCGIRLGREGFADLDDAGVSVGMDVDFCTALAASAIEGEAQSIEFVEVMDEADGYQKLQRGEVDVLAGFEWNIVNDYSEQTTGEGYAFSQPYFYNPVADRASFNSSVFLEDGDNRCLVTKQDDPQFASFVFWVVEAIIYAEEQGITQATANDMVDVNLYGENFSKMFRDAIYFAGSYGEIFDRNLGNLFLERGRNAINLVKAPGPQIYVPPGYF</sequence>
<evidence type="ECO:0000256" key="3">
    <source>
        <dbReference type="ARBA" id="ARBA00022729"/>
    </source>
</evidence>
<name>A0A9N8EPT6_9STRA</name>
<dbReference type="EMBL" id="CAICTM010001722">
    <property type="protein sequence ID" value="CAB9525772.1"/>
    <property type="molecule type" value="Genomic_DNA"/>
</dbReference>